<feature type="domain" description="YetF C-terminal" evidence="8">
    <location>
        <begin position="88"/>
        <end position="155"/>
    </location>
</feature>
<evidence type="ECO:0000256" key="7">
    <source>
        <dbReference type="SAM" id="Phobius"/>
    </source>
</evidence>
<keyword evidence="4 7" id="KW-0812">Transmembrane</keyword>
<evidence type="ECO:0000313" key="10">
    <source>
        <dbReference type="EMBL" id="MBP2295055.1"/>
    </source>
</evidence>
<reference evidence="10 11" key="1">
    <citation type="submission" date="2021-03" db="EMBL/GenBank/DDBJ databases">
        <title>Genomic Encyclopedia of Type Strains, Phase III (KMG-III): the genomes of soil and plant-associated and newly described type strains.</title>
        <authorList>
            <person name="Whitman W."/>
        </authorList>
    </citation>
    <scope>NUCLEOTIDE SEQUENCE [LARGE SCALE GENOMIC DNA]</scope>
    <source>
        <strain evidence="10 11">IMMIB AFH-6</strain>
    </source>
</reference>
<dbReference type="Pfam" id="PF20730">
    <property type="entry name" value="YetF_N"/>
    <property type="match status" value="1"/>
</dbReference>
<dbReference type="InterPro" id="IPR048454">
    <property type="entry name" value="YetF_N"/>
</dbReference>
<evidence type="ECO:0000256" key="5">
    <source>
        <dbReference type="ARBA" id="ARBA00022989"/>
    </source>
</evidence>
<evidence type="ECO:0000313" key="11">
    <source>
        <dbReference type="Proteomes" id="UP000781958"/>
    </source>
</evidence>
<evidence type="ECO:0000256" key="2">
    <source>
        <dbReference type="ARBA" id="ARBA00006448"/>
    </source>
</evidence>
<dbReference type="RefSeq" id="WP_209769435.1">
    <property type="nucleotide sequence ID" value="NZ_JAGINP010000019.1"/>
</dbReference>
<comment type="caution">
    <text evidence="10">The sequence shown here is derived from an EMBL/GenBank/DDBJ whole genome shotgun (WGS) entry which is preliminary data.</text>
</comment>
<proteinExistence type="inferred from homology"/>
<feature type="transmembrane region" description="Helical" evidence="7">
    <location>
        <begin position="6"/>
        <end position="27"/>
    </location>
</feature>
<dbReference type="Gene3D" id="3.30.240.20">
    <property type="entry name" value="bsu07140 like domains"/>
    <property type="match status" value="1"/>
</dbReference>
<evidence type="ECO:0000256" key="3">
    <source>
        <dbReference type="ARBA" id="ARBA00022475"/>
    </source>
</evidence>
<evidence type="ECO:0000256" key="6">
    <source>
        <dbReference type="ARBA" id="ARBA00023136"/>
    </source>
</evidence>
<protein>
    <submittedName>
        <fullName evidence="10">Uncharacterized membrane protein YcaP (DUF421 family)</fullName>
    </submittedName>
</protein>
<keyword evidence="3" id="KW-1003">Cell membrane</keyword>
<dbReference type="PANTHER" id="PTHR34582:SF6">
    <property type="entry name" value="UPF0702 TRANSMEMBRANE PROTEIN YCAP"/>
    <property type="match status" value="1"/>
</dbReference>
<evidence type="ECO:0000256" key="4">
    <source>
        <dbReference type="ARBA" id="ARBA00022692"/>
    </source>
</evidence>
<dbReference type="InterPro" id="IPR007353">
    <property type="entry name" value="DUF421"/>
</dbReference>
<organism evidence="10 11">
    <name type="scientific">Azospirillum rugosum</name>
    <dbReference type="NCBI Taxonomy" id="416170"/>
    <lineage>
        <taxon>Bacteria</taxon>
        <taxon>Pseudomonadati</taxon>
        <taxon>Pseudomonadota</taxon>
        <taxon>Alphaproteobacteria</taxon>
        <taxon>Rhodospirillales</taxon>
        <taxon>Azospirillaceae</taxon>
        <taxon>Azospirillum</taxon>
    </lineage>
</organism>
<name>A0ABS4SR83_9PROT</name>
<dbReference type="Proteomes" id="UP000781958">
    <property type="component" value="Unassembled WGS sequence"/>
</dbReference>
<keyword evidence="11" id="KW-1185">Reference proteome</keyword>
<keyword evidence="5 7" id="KW-1133">Transmembrane helix</keyword>
<evidence type="ECO:0000259" key="8">
    <source>
        <dbReference type="Pfam" id="PF04239"/>
    </source>
</evidence>
<evidence type="ECO:0000259" key="9">
    <source>
        <dbReference type="Pfam" id="PF20730"/>
    </source>
</evidence>
<feature type="transmembrane region" description="Helical" evidence="7">
    <location>
        <begin position="64"/>
        <end position="86"/>
    </location>
</feature>
<dbReference type="PANTHER" id="PTHR34582">
    <property type="entry name" value="UPF0702 TRANSMEMBRANE PROTEIN YCAP"/>
    <property type="match status" value="1"/>
</dbReference>
<dbReference type="EMBL" id="JAGINP010000019">
    <property type="protein sequence ID" value="MBP2295055.1"/>
    <property type="molecule type" value="Genomic_DNA"/>
</dbReference>
<dbReference type="Pfam" id="PF04239">
    <property type="entry name" value="DUF421"/>
    <property type="match status" value="1"/>
</dbReference>
<accession>A0ABS4SR83</accession>
<dbReference type="InterPro" id="IPR023090">
    <property type="entry name" value="UPF0702_alpha/beta_dom_sf"/>
</dbReference>
<feature type="domain" description="YetF-like N-terminal transmembrane" evidence="9">
    <location>
        <begin position="17"/>
        <end position="84"/>
    </location>
</feature>
<gene>
    <name evidence="10" type="ORF">J2851_004858</name>
</gene>
<comment type="subcellular location">
    <subcellularLocation>
        <location evidence="1">Cell membrane</location>
        <topology evidence="1">Multi-pass membrane protein</topology>
    </subcellularLocation>
</comment>
<sequence length="170" mass="18273">MFFDSWAGLGRVLVVGVLAYAALVLLLRVSGKRTLTKLNAFDLVVTVALGSTLATVLLSKSVALAEGVLALALLIVLQYTITWLSVRSPRFQALIKAQPTMLLYRGNILPAALEQQRVTRDEVMAVLRAQGKHDLSKVLAVILETDGSFSVLSGAGADDDTPTLETVRRP</sequence>
<feature type="transmembrane region" description="Helical" evidence="7">
    <location>
        <begin position="39"/>
        <end position="58"/>
    </location>
</feature>
<evidence type="ECO:0000256" key="1">
    <source>
        <dbReference type="ARBA" id="ARBA00004651"/>
    </source>
</evidence>
<keyword evidence="6 7" id="KW-0472">Membrane</keyword>
<comment type="similarity">
    <text evidence="2">Belongs to the UPF0702 family.</text>
</comment>